<keyword evidence="1" id="KW-0677">Repeat</keyword>
<dbReference type="Gene3D" id="3.40.50.300">
    <property type="entry name" value="P-loop containing nucleotide triphosphate hydrolases"/>
    <property type="match status" value="1"/>
</dbReference>
<dbReference type="InterPro" id="IPR056884">
    <property type="entry name" value="NPHP3-like_N"/>
</dbReference>
<dbReference type="PANTHER" id="PTHR10039:SF16">
    <property type="entry name" value="GPI INOSITOL-DEACYLASE"/>
    <property type="match status" value="1"/>
</dbReference>
<dbReference type="Proteomes" id="UP001174934">
    <property type="component" value="Unassembled WGS sequence"/>
</dbReference>
<dbReference type="Pfam" id="PF24883">
    <property type="entry name" value="NPHP3_N"/>
    <property type="match status" value="1"/>
</dbReference>
<dbReference type="EMBL" id="JAULSR010000002">
    <property type="protein sequence ID" value="KAK0628836.1"/>
    <property type="molecule type" value="Genomic_DNA"/>
</dbReference>
<organism evidence="3 4">
    <name type="scientific">Bombardia bombarda</name>
    <dbReference type="NCBI Taxonomy" id="252184"/>
    <lineage>
        <taxon>Eukaryota</taxon>
        <taxon>Fungi</taxon>
        <taxon>Dikarya</taxon>
        <taxon>Ascomycota</taxon>
        <taxon>Pezizomycotina</taxon>
        <taxon>Sordariomycetes</taxon>
        <taxon>Sordariomycetidae</taxon>
        <taxon>Sordariales</taxon>
        <taxon>Lasiosphaeriaceae</taxon>
        <taxon>Bombardia</taxon>
    </lineage>
</organism>
<dbReference type="PANTHER" id="PTHR10039">
    <property type="entry name" value="AMELOGENIN"/>
    <property type="match status" value="1"/>
</dbReference>
<evidence type="ECO:0000313" key="4">
    <source>
        <dbReference type="Proteomes" id="UP001174934"/>
    </source>
</evidence>
<gene>
    <name evidence="3" type="ORF">B0T17DRAFT_597336</name>
</gene>
<dbReference type="AlphaFoldDB" id="A0AA40C7V9"/>
<evidence type="ECO:0000259" key="2">
    <source>
        <dbReference type="Pfam" id="PF24883"/>
    </source>
</evidence>
<comment type="caution">
    <text evidence="3">The sequence shown here is derived from an EMBL/GenBank/DDBJ whole genome shotgun (WGS) entry which is preliminary data.</text>
</comment>
<evidence type="ECO:0000313" key="3">
    <source>
        <dbReference type="EMBL" id="KAK0628836.1"/>
    </source>
</evidence>
<sequence length="888" mass="102990">MRRRHDETMNQWTFLNKSMSLLADQIRRISMDESRTKLLEWLVPPAINHSRMYNDSRNKHTLRGQTNGSLKTQVGAGKSIMSSSIINRLLQKQQSDQLIAVAYFYISVLDQPTQDPAWMFRSLIKQVSCCRPVLPESVQKLRNYKDKGHDPELVTLQTALLDSLSVFAQVYVVIDALDESSSNNDQRATFLRRLQNMILKAPENLHILCTSRRGVQDVDQVFRDLVYPKPQSSLWKAEIDLSSPDQQSHVNIDIEKTIDDSLKGTGWSQDLEYKAREILNEKAQGMFQYVAYHLATIKRLGSEDDIRAALNDLPEGLDKTYDQLFRKIDKGMRQRVANCLKWLAFARRPLYVYELVEIFSFRNDKSPPISRSSRWNEQRVWQHFPSILNIEGSYNPDLTEETNLGQQFRNYNRIVTFAHPSIQQYLIRETSQVGDDDIKIFYFTQEEAHKHILEDCLASLASRREKHGLQIYAAEEWWMHLEEIPYDSLSDSTKDRICEILLAYDARRICDPFAALRSFNFNHTSAIFHNHALEVGLNLCEAVDLRSIRVGGQFSFTKFNKKQHIENKYLLGEARRDKRLAMAGSADFVKIGGRYRPSKFLGESNIDIKYKSQMFQRNPLELTAMIGNNNLVEVEHGFVRVAATGAKLDIVKLLELHDGGTYMTPEGFEALKDLWKLGAFNADLDEYWSRRGHQYFVNAHQVFYNLIVWNVCKEAIQLLRENGATVTFSHWGAVVSAESYERVNFFFRGHGNGDYNFPFRCAVPCGEQKVATFLDESVRDDLEELEEMRSRCALECSDVMEGLGEALLSGFKDPEKRPAEHMLDTWWESTGLLSYWRAAFNIPRQENNANDDTAYKRRYRQVTVKSYSLRGRFWRYHPECPQPELLYF</sequence>
<proteinExistence type="predicted"/>
<keyword evidence="4" id="KW-1185">Reference proteome</keyword>
<reference evidence="3" key="1">
    <citation type="submission" date="2023-06" db="EMBL/GenBank/DDBJ databases">
        <title>Genome-scale phylogeny and comparative genomics of the fungal order Sordariales.</title>
        <authorList>
            <consortium name="Lawrence Berkeley National Laboratory"/>
            <person name="Hensen N."/>
            <person name="Bonometti L."/>
            <person name="Westerberg I."/>
            <person name="Brannstrom I.O."/>
            <person name="Guillou S."/>
            <person name="Cros-Aarteil S."/>
            <person name="Calhoun S."/>
            <person name="Haridas S."/>
            <person name="Kuo A."/>
            <person name="Mondo S."/>
            <person name="Pangilinan J."/>
            <person name="Riley R."/>
            <person name="LaButti K."/>
            <person name="Andreopoulos B."/>
            <person name="Lipzen A."/>
            <person name="Chen C."/>
            <person name="Yanf M."/>
            <person name="Daum C."/>
            <person name="Ng V."/>
            <person name="Clum A."/>
            <person name="Steindorff A."/>
            <person name="Ohm R."/>
            <person name="Martin F."/>
            <person name="Silar P."/>
            <person name="Natvig D."/>
            <person name="Lalanne C."/>
            <person name="Gautier V."/>
            <person name="Ament-velasquez S.L."/>
            <person name="Kruys A."/>
            <person name="Hutchinson M.I."/>
            <person name="Powell A.J."/>
            <person name="Barry K."/>
            <person name="Miller A.N."/>
            <person name="Grigoriev I.V."/>
            <person name="Debuchy R."/>
            <person name="Gladieux P."/>
            <person name="Thoren M.H."/>
            <person name="Johannesson H."/>
        </authorList>
    </citation>
    <scope>NUCLEOTIDE SEQUENCE</scope>
    <source>
        <strain evidence="3">SMH3391-2</strain>
    </source>
</reference>
<accession>A0AA40C7V9</accession>
<protein>
    <recommendedName>
        <fullName evidence="2">Nephrocystin 3-like N-terminal domain-containing protein</fullName>
    </recommendedName>
</protein>
<feature type="domain" description="Nephrocystin 3-like N-terminal" evidence="2">
    <location>
        <begin position="70"/>
        <end position="212"/>
    </location>
</feature>
<name>A0AA40C7V9_9PEZI</name>
<dbReference type="InterPro" id="IPR027417">
    <property type="entry name" value="P-loop_NTPase"/>
</dbReference>
<evidence type="ECO:0000256" key="1">
    <source>
        <dbReference type="ARBA" id="ARBA00022737"/>
    </source>
</evidence>